<dbReference type="SUPFAM" id="SSF51316">
    <property type="entry name" value="Mss4-like"/>
    <property type="match status" value="1"/>
</dbReference>
<gene>
    <name evidence="1" type="ORF">KXJ70_13380</name>
</gene>
<dbReference type="EMBL" id="JAHWDQ010000003">
    <property type="protein sequence ID" value="MBW2941782.1"/>
    <property type="molecule type" value="Genomic_DNA"/>
</dbReference>
<reference evidence="1" key="1">
    <citation type="submission" date="2021-07" db="EMBL/GenBank/DDBJ databases">
        <title>Zhongshania sp. CAU 1632 isolated from seawater.</title>
        <authorList>
            <person name="Kim W."/>
        </authorList>
    </citation>
    <scope>NUCLEOTIDE SEQUENCE</scope>
    <source>
        <strain evidence="1">CAU 1632</strain>
    </source>
</reference>
<evidence type="ECO:0000313" key="1">
    <source>
        <dbReference type="EMBL" id="MBW2941782.1"/>
    </source>
</evidence>
<sequence length="137" mass="15191">MKQTYTGSCPCQNVHFSLLLPLTLESYQARKCDCDFCMQRNVSYLSDPDGQLDIHSSTPLAKSRQGSEQAVFLSCAHCQTLIAATCPFPTGLKGAINSTLITSQEQLKPAVDVSPKQLNSEEKLRRWRAVWLAVTIN</sequence>
<organism evidence="1 2">
    <name type="scientific">Zhongshania aquimaris</name>
    <dbReference type="NCBI Taxonomy" id="2857107"/>
    <lineage>
        <taxon>Bacteria</taxon>
        <taxon>Pseudomonadati</taxon>
        <taxon>Pseudomonadota</taxon>
        <taxon>Gammaproteobacteria</taxon>
        <taxon>Cellvibrionales</taxon>
        <taxon>Spongiibacteraceae</taxon>
        <taxon>Zhongshania</taxon>
    </lineage>
</organism>
<proteinExistence type="predicted"/>
<evidence type="ECO:0000313" key="2">
    <source>
        <dbReference type="Proteomes" id="UP001166291"/>
    </source>
</evidence>
<comment type="caution">
    <text evidence="1">The sequence shown here is derived from an EMBL/GenBank/DDBJ whole genome shotgun (WGS) entry which is preliminary data.</text>
</comment>
<evidence type="ECO:0008006" key="3">
    <source>
        <dbReference type="Google" id="ProtNLM"/>
    </source>
</evidence>
<name>A0ABS6VTY2_9GAMM</name>
<dbReference type="Proteomes" id="UP001166291">
    <property type="component" value="Unassembled WGS sequence"/>
</dbReference>
<dbReference type="InterPro" id="IPR011057">
    <property type="entry name" value="Mss4-like_sf"/>
</dbReference>
<dbReference type="Gene3D" id="2.170.150.70">
    <property type="match status" value="1"/>
</dbReference>
<protein>
    <recommendedName>
        <fullName evidence="3">CENP-V/GFA domain-containing protein</fullName>
    </recommendedName>
</protein>
<accession>A0ABS6VTY2</accession>
<keyword evidence="2" id="KW-1185">Reference proteome</keyword>